<comment type="subcellular location">
    <subcellularLocation>
        <location evidence="1 9">Cell inner membrane</location>
        <topology evidence="1 9">Multi-pass membrane protein</topology>
    </subcellularLocation>
</comment>
<comment type="function">
    <text evidence="9">Part of the tripartite ATP-independent periplasmic (TRAP) transport system.</text>
</comment>
<keyword evidence="5 9" id="KW-0812">Transmembrane</keyword>
<comment type="similarity">
    <text evidence="8 9">Belongs to the TRAP transporter small permease family.</text>
</comment>
<evidence type="ECO:0000256" key="3">
    <source>
        <dbReference type="ARBA" id="ARBA00022475"/>
    </source>
</evidence>
<evidence type="ECO:0000313" key="11">
    <source>
        <dbReference type="EMBL" id="AOV95859.1"/>
    </source>
</evidence>
<keyword evidence="4 9" id="KW-0997">Cell inner membrane</keyword>
<feature type="transmembrane region" description="Helical" evidence="9">
    <location>
        <begin position="80"/>
        <end position="101"/>
    </location>
</feature>
<comment type="subunit">
    <text evidence="9">The complex comprises the extracytoplasmic solute receptor protein and the two transmembrane proteins.</text>
</comment>
<keyword evidence="12" id="KW-1185">Reference proteome</keyword>
<evidence type="ECO:0000256" key="1">
    <source>
        <dbReference type="ARBA" id="ARBA00004429"/>
    </source>
</evidence>
<dbReference type="InterPro" id="IPR055348">
    <property type="entry name" value="DctQ"/>
</dbReference>
<feature type="domain" description="Tripartite ATP-independent periplasmic transporters DctQ component" evidence="10">
    <location>
        <begin position="17"/>
        <end position="144"/>
    </location>
</feature>
<name>A0ABM6EFW8_9GAMM</name>
<gene>
    <name evidence="11" type="ORF">A9798_02105</name>
</gene>
<dbReference type="PANTHER" id="PTHR35011:SF2">
    <property type="entry name" value="2,3-DIKETO-L-GULONATE TRAP TRANSPORTER SMALL PERMEASE PROTEIN YIAM"/>
    <property type="match status" value="1"/>
</dbReference>
<comment type="caution">
    <text evidence="9">Lacks conserved residue(s) required for the propagation of feature annotation.</text>
</comment>
<feature type="transmembrane region" description="Helical" evidence="9">
    <location>
        <begin position="43"/>
        <end position="59"/>
    </location>
</feature>
<dbReference type="InterPro" id="IPR007387">
    <property type="entry name" value="TRAP_DctQ"/>
</dbReference>
<accession>A0ABM6EFW8</accession>
<evidence type="ECO:0000256" key="8">
    <source>
        <dbReference type="ARBA" id="ARBA00038436"/>
    </source>
</evidence>
<evidence type="ECO:0000256" key="6">
    <source>
        <dbReference type="ARBA" id="ARBA00022989"/>
    </source>
</evidence>
<sequence>MKRGLEMVSASLLALLSCIVFINVVLRYGFASSLLSVDELSRYLFVWLTFLGAIVAFMEDRHVRVTFFIDRLAPVWRRRLAWLTNTVMLALCVMLLLGGGLKALQDWDNRTPILGLPVGLLYAAVLPTSIGIALILLARLRRLYARCADRGA</sequence>
<evidence type="ECO:0000256" key="5">
    <source>
        <dbReference type="ARBA" id="ARBA00022692"/>
    </source>
</evidence>
<keyword evidence="7 9" id="KW-0472">Membrane</keyword>
<evidence type="ECO:0000256" key="4">
    <source>
        <dbReference type="ARBA" id="ARBA00022519"/>
    </source>
</evidence>
<reference evidence="11 12" key="1">
    <citation type="submission" date="2016-06" db="EMBL/GenBank/DDBJ databases">
        <title>Complete genome sequence of Edwardsiella hoshinae ATCC 35051.</title>
        <authorList>
            <person name="Reichley S.R."/>
            <person name="Waldbieser G.C."/>
            <person name="Lawrence M.L."/>
            <person name="Griffin M.J."/>
        </authorList>
    </citation>
    <scope>NUCLEOTIDE SEQUENCE [LARGE SCALE GENOMIC DNA]</scope>
    <source>
        <strain evidence="11 12">ATCC 35051</strain>
    </source>
</reference>
<protein>
    <recommendedName>
        <fullName evidence="9">TRAP transporter small permease protein</fullName>
    </recommendedName>
</protein>
<evidence type="ECO:0000313" key="12">
    <source>
        <dbReference type="Proteomes" id="UP000175893"/>
    </source>
</evidence>
<dbReference type="RefSeq" id="WP_070244491.1">
    <property type="nucleotide sequence ID" value="NZ_CP016043.1"/>
</dbReference>
<keyword evidence="2 9" id="KW-0813">Transport</keyword>
<evidence type="ECO:0000259" key="10">
    <source>
        <dbReference type="Pfam" id="PF04290"/>
    </source>
</evidence>
<dbReference type="PROSITE" id="PS51257">
    <property type="entry name" value="PROKAR_LIPOPROTEIN"/>
    <property type="match status" value="1"/>
</dbReference>
<organism evidence="11 12">
    <name type="scientific">Edwardsiella hoshinae</name>
    <dbReference type="NCBI Taxonomy" id="93378"/>
    <lineage>
        <taxon>Bacteria</taxon>
        <taxon>Pseudomonadati</taxon>
        <taxon>Pseudomonadota</taxon>
        <taxon>Gammaproteobacteria</taxon>
        <taxon>Enterobacterales</taxon>
        <taxon>Hafniaceae</taxon>
        <taxon>Edwardsiella</taxon>
    </lineage>
</organism>
<keyword evidence="6 9" id="KW-1133">Transmembrane helix</keyword>
<dbReference type="PANTHER" id="PTHR35011">
    <property type="entry name" value="2,3-DIKETO-L-GULONATE TRAP TRANSPORTER SMALL PERMEASE PROTEIN YIAM"/>
    <property type="match status" value="1"/>
</dbReference>
<evidence type="ECO:0000256" key="7">
    <source>
        <dbReference type="ARBA" id="ARBA00023136"/>
    </source>
</evidence>
<dbReference type="Proteomes" id="UP000175893">
    <property type="component" value="Chromosome"/>
</dbReference>
<evidence type="ECO:0000256" key="9">
    <source>
        <dbReference type="RuleBase" id="RU369079"/>
    </source>
</evidence>
<dbReference type="EMBL" id="CP016043">
    <property type="protein sequence ID" value="AOV95859.1"/>
    <property type="molecule type" value="Genomic_DNA"/>
</dbReference>
<proteinExistence type="inferred from homology"/>
<evidence type="ECO:0000256" key="2">
    <source>
        <dbReference type="ARBA" id="ARBA00022448"/>
    </source>
</evidence>
<keyword evidence="3" id="KW-1003">Cell membrane</keyword>
<feature type="transmembrane region" description="Helical" evidence="9">
    <location>
        <begin position="113"/>
        <end position="137"/>
    </location>
</feature>
<dbReference type="Pfam" id="PF04290">
    <property type="entry name" value="DctQ"/>
    <property type="match status" value="1"/>
</dbReference>